<organism evidence="2 3">
    <name type="scientific">Caldisphaera lagunensis (strain DSM 15908 / JCM 11604 / ANMR 0165 / IC-154)</name>
    <dbReference type="NCBI Taxonomy" id="1056495"/>
    <lineage>
        <taxon>Archaea</taxon>
        <taxon>Thermoproteota</taxon>
        <taxon>Thermoprotei</taxon>
        <taxon>Acidilobales</taxon>
        <taxon>Caldisphaeraceae</taxon>
        <taxon>Caldisphaera</taxon>
    </lineage>
</organism>
<dbReference type="eggNOG" id="arCOG00001">
    <property type="taxonomic scope" value="Archaea"/>
</dbReference>
<feature type="domain" description="Transcription regulator PadR N-terminal" evidence="1">
    <location>
        <begin position="17"/>
        <end position="88"/>
    </location>
</feature>
<dbReference type="OrthoDB" id="56053at2157"/>
<evidence type="ECO:0000259" key="1">
    <source>
        <dbReference type="Pfam" id="PF03551"/>
    </source>
</evidence>
<dbReference type="EMBL" id="CP003378">
    <property type="protein sequence ID" value="AFZ70452.1"/>
    <property type="molecule type" value="Genomic_DNA"/>
</dbReference>
<reference evidence="3" key="1">
    <citation type="submission" date="2012-03" db="EMBL/GenBank/DDBJ databases">
        <title>Complete genome of Caldisphaera lagunensis DSM 15908.</title>
        <authorList>
            <person name="Lucas S."/>
            <person name="Copeland A."/>
            <person name="Lapidus A."/>
            <person name="Glavina del Rio T."/>
            <person name="Dalin E."/>
            <person name="Tice H."/>
            <person name="Bruce D."/>
            <person name="Goodwin L."/>
            <person name="Pitluck S."/>
            <person name="Peters L."/>
            <person name="Mikhailova N."/>
            <person name="Teshima H."/>
            <person name="Kyrpides N."/>
            <person name="Mavromatis K."/>
            <person name="Ivanova N."/>
            <person name="Brettin T."/>
            <person name="Detter J.C."/>
            <person name="Han C."/>
            <person name="Larimer F."/>
            <person name="Land M."/>
            <person name="Hauser L."/>
            <person name="Markowitz V."/>
            <person name="Cheng J.-F."/>
            <person name="Hugenholtz P."/>
            <person name="Woyke T."/>
            <person name="Wu D."/>
            <person name="Spring S."/>
            <person name="Schroeder M."/>
            <person name="Brambilla E."/>
            <person name="Klenk H.-P."/>
            <person name="Eisen J.A."/>
        </authorList>
    </citation>
    <scope>NUCLEOTIDE SEQUENCE [LARGE SCALE GENOMIC DNA]</scope>
    <source>
        <strain evidence="3">DSM 15908 / JCM 11604 / IC-154</strain>
    </source>
</reference>
<name>L0ABD8_CALLD</name>
<dbReference type="AlphaFoldDB" id="L0ABD8"/>
<dbReference type="Gene3D" id="1.10.10.10">
    <property type="entry name" value="Winged helix-like DNA-binding domain superfamily/Winged helix DNA-binding domain"/>
    <property type="match status" value="1"/>
</dbReference>
<dbReference type="InterPro" id="IPR005149">
    <property type="entry name" value="Tscrpt_reg_PadR_N"/>
</dbReference>
<dbReference type="RefSeq" id="WP_015232350.1">
    <property type="nucleotide sequence ID" value="NC_019791.1"/>
</dbReference>
<accession>L0ABD8</accession>
<keyword evidence="3" id="KW-1185">Reference proteome</keyword>
<dbReference type="SUPFAM" id="SSF46785">
    <property type="entry name" value="Winged helix' DNA-binding domain"/>
    <property type="match status" value="1"/>
</dbReference>
<dbReference type="InterPro" id="IPR052509">
    <property type="entry name" value="Metal_resp_DNA-bind_regulator"/>
</dbReference>
<dbReference type="GeneID" id="14211967"/>
<evidence type="ECO:0000313" key="2">
    <source>
        <dbReference type="EMBL" id="AFZ70452.1"/>
    </source>
</evidence>
<dbReference type="PANTHER" id="PTHR33169:SF14">
    <property type="entry name" value="TRANSCRIPTIONAL REGULATOR RV3488"/>
    <property type="match status" value="1"/>
</dbReference>
<dbReference type="InterPro" id="IPR036388">
    <property type="entry name" value="WH-like_DNA-bd_sf"/>
</dbReference>
<proteinExistence type="predicted"/>
<dbReference type="KEGG" id="clg:Calag_0707"/>
<dbReference type="InterPro" id="IPR036390">
    <property type="entry name" value="WH_DNA-bd_sf"/>
</dbReference>
<dbReference type="Proteomes" id="UP000010469">
    <property type="component" value="Chromosome"/>
</dbReference>
<dbReference type="STRING" id="1056495.Calag_0707"/>
<evidence type="ECO:0000313" key="3">
    <source>
        <dbReference type="Proteomes" id="UP000010469"/>
    </source>
</evidence>
<gene>
    <name evidence="2" type="ordered locus">Calag_0707</name>
</gene>
<dbReference type="HOGENOM" id="CLU_063440_11_0_2"/>
<sequence length="116" mass="13475">MPKERKKMLKGIISLMILKILYEKPVHGYEMNKEISLKIGEELSPGYIYVLLKIMLKKGLIVAKQDSNVRGQRLTEYRITEKGIEFLKKHKNVLEKGKSMIDEILDTINKIEQKSS</sequence>
<dbReference type="InParanoid" id="L0ABD8"/>
<dbReference type="Pfam" id="PF03551">
    <property type="entry name" value="PadR"/>
    <property type="match status" value="1"/>
</dbReference>
<dbReference type="PANTHER" id="PTHR33169">
    <property type="entry name" value="PADR-FAMILY TRANSCRIPTIONAL REGULATOR"/>
    <property type="match status" value="1"/>
</dbReference>
<protein>
    <submittedName>
        <fullName evidence="2">Putative transcriptional regulator</fullName>
    </submittedName>
</protein>